<dbReference type="InterPro" id="IPR036343">
    <property type="entry name" value="GluRdtase_N_sf"/>
</dbReference>
<organism evidence="1">
    <name type="scientific">marine metagenome</name>
    <dbReference type="NCBI Taxonomy" id="408172"/>
    <lineage>
        <taxon>unclassified sequences</taxon>
        <taxon>metagenomes</taxon>
        <taxon>ecological metagenomes</taxon>
    </lineage>
</organism>
<dbReference type="GO" id="GO:0008883">
    <property type="term" value="F:glutamyl-tRNA reductase activity"/>
    <property type="evidence" value="ECO:0007669"/>
    <property type="project" value="InterPro"/>
</dbReference>
<proteinExistence type="predicted"/>
<dbReference type="EMBL" id="UINC01069228">
    <property type="protein sequence ID" value="SVC02442.1"/>
    <property type="molecule type" value="Genomic_DNA"/>
</dbReference>
<sequence>MALVESLRDYSGMTEGIVLSTCHRTELYVCPG</sequence>
<name>A0A382ITA4_9ZZZZ</name>
<gene>
    <name evidence="1" type="ORF">METZ01_LOCUS255296</name>
</gene>
<dbReference type="GO" id="GO:0050661">
    <property type="term" value="F:NADP binding"/>
    <property type="evidence" value="ECO:0007669"/>
    <property type="project" value="InterPro"/>
</dbReference>
<dbReference type="GO" id="GO:0033014">
    <property type="term" value="P:tetrapyrrole biosynthetic process"/>
    <property type="evidence" value="ECO:0007669"/>
    <property type="project" value="InterPro"/>
</dbReference>
<evidence type="ECO:0000313" key="1">
    <source>
        <dbReference type="EMBL" id="SVC02442.1"/>
    </source>
</evidence>
<feature type="non-terminal residue" evidence="1">
    <location>
        <position position="32"/>
    </location>
</feature>
<reference evidence="1" key="1">
    <citation type="submission" date="2018-05" db="EMBL/GenBank/DDBJ databases">
        <authorList>
            <person name="Lanie J.A."/>
            <person name="Ng W.-L."/>
            <person name="Kazmierczak K.M."/>
            <person name="Andrzejewski T.M."/>
            <person name="Davidsen T.M."/>
            <person name="Wayne K.J."/>
            <person name="Tettelin H."/>
            <person name="Glass J.I."/>
            <person name="Rusch D."/>
            <person name="Podicherti R."/>
            <person name="Tsui H.-C.T."/>
            <person name="Winkler M.E."/>
        </authorList>
    </citation>
    <scope>NUCLEOTIDE SEQUENCE</scope>
</reference>
<protein>
    <submittedName>
        <fullName evidence="1">Uncharacterized protein</fullName>
    </submittedName>
</protein>
<accession>A0A382ITA4</accession>
<dbReference type="SUPFAM" id="SSF69742">
    <property type="entry name" value="Glutamyl tRNA-reductase catalytic, N-terminal domain"/>
    <property type="match status" value="1"/>
</dbReference>
<dbReference type="AlphaFoldDB" id="A0A382ITA4"/>